<accession>A0A926F5L0</accession>
<dbReference type="Proteomes" id="UP000647416">
    <property type="component" value="Unassembled WGS sequence"/>
</dbReference>
<organism evidence="1 2">
    <name type="scientific">Qingrenia yutianensis</name>
    <dbReference type="NCBI Taxonomy" id="2763676"/>
    <lineage>
        <taxon>Bacteria</taxon>
        <taxon>Bacillati</taxon>
        <taxon>Bacillota</taxon>
        <taxon>Clostridia</taxon>
        <taxon>Eubacteriales</taxon>
        <taxon>Oscillospiraceae</taxon>
        <taxon>Qingrenia</taxon>
    </lineage>
</organism>
<reference evidence="1" key="1">
    <citation type="submission" date="2020-08" db="EMBL/GenBank/DDBJ databases">
        <title>Genome public.</title>
        <authorList>
            <person name="Liu C."/>
            <person name="Sun Q."/>
        </authorList>
    </citation>
    <scope>NUCLEOTIDE SEQUENCE</scope>
    <source>
        <strain evidence="1">NSJ-50</strain>
    </source>
</reference>
<name>A0A926F5L0_9FIRM</name>
<dbReference type="AlphaFoldDB" id="A0A926F5L0"/>
<evidence type="ECO:0000313" key="2">
    <source>
        <dbReference type="Proteomes" id="UP000647416"/>
    </source>
</evidence>
<proteinExistence type="predicted"/>
<gene>
    <name evidence="1" type="ORF">H8706_04750</name>
</gene>
<comment type="caution">
    <text evidence="1">The sequence shown here is derived from an EMBL/GenBank/DDBJ whole genome shotgun (WGS) entry which is preliminary data.</text>
</comment>
<dbReference type="EMBL" id="JACRTE010000004">
    <property type="protein sequence ID" value="MBC8596178.1"/>
    <property type="molecule type" value="Genomic_DNA"/>
</dbReference>
<protein>
    <submittedName>
        <fullName evidence="1">Uncharacterized protein</fullName>
    </submittedName>
</protein>
<keyword evidence="2" id="KW-1185">Reference proteome</keyword>
<dbReference type="RefSeq" id="WP_262431712.1">
    <property type="nucleotide sequence ID" value="NZ_JACRTE010000004.1"/>
</dbReference>
<sequence>MGYKFSFTDNATYSAADINEITKRLVTSGVEDPFTDGTPHNLKTFNLLNSNMMTSGTVPETDTSLKVVRNSSNTVTINPGTAFFSNGMTLTVDVNKYTILYSAGTYTYVYLYYDEETGTAMPKTSATTPTGDYVLLAHIEEDGTIVDERQYAVGKIPKYISGYNLPTKLKYRYNGPGTYEIDVQGNKYNFFIVRGVSREYTDTNYETYGTWEVCDNRYIFATTGVKKIYKSYDYMPIKVINSNGGCGGMLRLSYSGNILTLNISQVGTYDCEGLLEITAL</sequence>
<evidence type="ECO:0000313" key="1">
    <source>
        <dbReference type="EMBL" id="MBC8596178.1"/>
    </source>
</evidence>